<evidence type="ECO:0000256" key="1">
    <source>
        <dbReference type="SAM" id="MobiDB-lite"/>
    </source>
</evidence>
<dbReference type="EMBL" id="CP020570">
    <property type="protein sequence ID" value="ARF59957.1"/>
    <property type="molecule type" value="Genomic_DNA"/>
</dbReference>
<proteinExistence type="predicted"/>
<gene>
    <name evidence="2" type="ORF">B1H20_00075</name>
</gene>
<protein>
    <submittedName>
        <fullName evidence="2">Uncharacterized protein</fullName>
    </submittedName>
</protein>
<feature type="region of interest" description="Disordered" evidence="1">
    <location>
        <begin position="83"/>
        <end position="110"/>
    </location>
</feature>
<organism evidence="2 3">
    <name type="scientific">Streptomyces violaceoruber</name>
    <dbReference type="NCBI Taxonomy" id="1935"/>
    <lineage>
        <taxon>Bacteria</taxon>
        <taxon>Bacillati</taxon>
        <taxon>Actinomycetota</taxon>
        <taxon>Actinomycetes</taxon>
        <taxon>Kitasatosporales</taxon>
        <taxon>Streptomycetaceae</taxon>
        <taxon>Streptomyces</taxon>
        <taxon>Streptomyces violaceoruber group</taxon>
    </lineage>
</organism>
<dbReference type="KEGG" id="svu:B1H20_00075"/>
<sequence>MSTDRFRRAERIAAILADPEVQRIGALIQDEETRAGQELHAELQVLQDRYETAVRTGDLTVLTQVCGGGKHGRWGRICVQDTGHETRTPHWGTTPDGTPVAWIGSAPDDD</sequence>
<dbReference type="AlphaFoldDB" id="A0A1V0U4A7"/>
<dbReference type="OrthoDB" id="4325555at2"/>
<dbReference type="RefSeq" id="WP_050490771.1">
    <property type="nucleotide sequence ID" value="NZ_CP020570.1"/>
</dbReference>
<evidence type="ECO:0000313" key="2">
    <source>
        <dbReference type="EMBL" id="ARF59957.1"/>
    </source>
</evidence>
<accession>A0A1V0U4A7</accession>
<name>A0A1V0U4A7_STRVN</name>
<evidence type="ECO:0000313" key="3">
    <source>
        <dbReference type="Proteomes" id="UP000192445"/>
    </source>
</evidence>
<dbReference type="Proteomes" id="UP000192445">
    <property type="component" value="Chromosome"/>
</dbReference>
<dbReference type="STRING" id="1935.B1H20_00075"/>
<reference evidence="2 3" key="1">
    <citation type="submission" date="2017-03" db="EMBL/GenBank/DDBJ databases">
        <title>Complete Genome Sequence of a natural compounds producer, Streptomyces violaceus S21.</title>
        <authorList>
            <person name="Zhong C."/>
            <person name="Zhao Z."/>
            <person name="Fu J."/>
            <person name="Zong G."/>
            <person name="Qin R."/>
            <person name="Cao G."/>
        </authorList>
    </citation>
    <scope>NUCLEOTIDE SEQUENCE [LARGE SCALE GENOMIC DNA]</scope>
    <source>
        <strain evidence="2 3">S21</strain>
    </source>
</reference>